<dbReference type="InterPro" id="IPR003661">
    <property type="entry name" value="HisK_dim/P_dom"/>
</dbReference>
<evidence type="ECO:0000256" key="6">
    <source>
        <dbReference type="ARBA" id="ARBA00022692"/>
    </source>
</evidence>
<evidence type="ECO:0000259" key="11">
    <source>
        <dbReference type="PROSITE" id="PS50109"/>
    </source>
</evidence>
<dbReference type="RefSeq" id="WP_280600729.1">
    <property type="nucleotide sequence ID" value="NZ_JARXRN010000021.1"/>
</dbReference>
<evidence type="ECO:0000256" key="9">
    <source>
        <dbReference type="ARBA" id="ARBA00023136"/>
    </source>
</evidence>
<keyword evidence="7 12" id="KW-0418">Kinase</keyword>
<dbReference type="Gene3D" id="3.30.565.10">
    <property type="entry name" value="Histidine kinase-like ATPase, C-terminal domain"/>
    <property type="match status" value="1"/>
</dbReference>
<dbReference type="GO" id="GO:0016301">
    <property type="term" value="F:kinase activity"/>
    <property type="evidence" value="ECO:0007669"/>
    <property type="project" value="UniProtKB-KW"/>
</dbReference>
<dbReference type="SUPFAM" id="SSF55874">
    <property type="entry name" value="ATPase domain of HSP90 chaperone/DNA topoisomerase II/histidine kinase"/>
    <property type="match status" value="1"/>
</dbReference>
<dbReference type="Pfam" id="PF00512">
    <property type="entry name" value="HisKA"/>
    <property type="match status" value="1"/>
</dbReference>
<dbReference type="PANTHER" id="PTHR45436">
    <property type="entry name" value="SENSOR HISTIDINE KINASE YKOH"/>
    <property type="match status" value="1"/>
</dbReference>
<dbReference type="InterPro" id="IPR003594">
    <property type="entry name" value="HATPase_dom"/>
</dbReference>
<evidence type="ECO:0000256" key="8">
    <source>
        <dbReference type="ARBA" id="ARBA00022989"/>
    </source>
</evidence>
<feature type="domain" description="Histidine kinase" evidence="11">
    <location>
        <begin position="159"/>
        <end position="373"/>
    </location>
</feature>
<dbReference type="SMART" id="SM00388">
    <property type="entry name" value="HisKA"/>
    <property type="match status" value="1"/>
</dbReference>
<dbReference type="InterPro" id="IPR004358">
    <property type="entry name" value="Sig_transdc_His_kin-like_C"/>
</dbReference>
<keyword evidence="9" id="KW-0472">Membrane</keyword>
<keyword evidence="8" id="KW-1133">Transmembrane helix</keyword>
<comment type="catalytic activity">
    <reaction evidence="1">
        <text>ATP + protein L-histidine = ADP + protein N-phospho-L-histidine.</text>
        <dbReference type="EC" id="2.7.13.3"/>
    </reaction>
</comment>
<dbReference type="Proteomes" id="UP001156831">
    <property type="component" value="Unassembled WGS sequence"/>
</dbReference>
<organism evidence="12 13">
    <name type="scientific">Luteimonas rhizosphaericola</name>
    <dbReference type="NCBI Taxonomy" id="3042024"/>
    <lineage>
        <taxon>Bacteria</taxon>
        <taxon>Pseudomonadati</taxon>
        <taxon>Pseudomonadota</taxon>
        <taxon>Gammaproteobacteria</taxon>
        <taxon>Lysobacterales</taxon>
        <taxon>Lysobacteraceae</taxon>
        <taxon>Luteimonas</taxon>
    </lineage>
</organism>
<reference evidence="12 13" key="1">
    <citation type="submission" date="2023-04" db="EMBL/GenBank/DDBJ databases">
        <title>Luteimonas sp. M1R5S18.</title>
        <authorList>
            <person name="Sun J.-Q."/>
        </authorList>
    </citation>
    <scope>NUCLEOTIDE SEQUENCE [LARGE SCALE GENOMIC DNA]</scope>
    <source>
        <strain evidence="12 13">M1R5S18</strain>
    </source>
</reference>
<evidence type="ECO:0000256" key="3">
    <source>
        <dbReference type="ARBA" id="ARBA00012438"/>
    </source>
</evidence>
<accession>A0ABT6JHT5</accession>
<evidence type="ECO:0000256" key="2">
    <source>
        <dbReference type="ARBA" id="ARBA00004370"/>
    </source>
</evidence>
<keyword evidence="4" id="KW-0597">Phosphoprotein</keyword>
<keyword evidence="13" id="KW-1185">Reference proteome</keyword>
<keyword evidence="6" id="KW-0812">Transmembrane</keyword>
<dbReference type="PROSITE" id="PS50109">
    <property type="entry name" value="HIS_KIN"/>
    <property type="match status" value="1"/>
</dbReference>
<evidence type="ECO:0000313" key="13">
    <source>
        <dbReference type="Proteomes" id="UP001156831"/>
    </source>
</evidence>
<dbReference type="CDD" id="cd00075">
    <property type="entry name" value="HATPase"/>
    <property type="match status" value="1"/>
</dbReference>
<evidence type="ECO:0000256" key="4">
    <source>
        <dbReference type="ARBA" id="ARBA00022553"/>
    </source>
</evidence>
<comment type="caution">
    <text evidence="12">The sequence shown here is derived from an EMBL/GenBank/DDBJ whole genome shotgun (WGS) entry which is preliminary data.</text>
</comment>
<sequence length="373" mass="40985">MDSTLADFIEENAEMVVEQAIAFARTVDVGRPLDEATLRDHLPQIIETVVQDLRTPQTRAQEIEKSEGRTQGGPDQAMSAAGTHALHRARSGYSIADLVAEYRALRASVLRGWADAPDRFARSTAEIARFNEAIDEAIADSVSHYASETERWRNLFLGVLGHDLRSPLTAILITSEMIGRMAAGEPIARAAQRLLRSGEHMRDLLDKLLVYNRTQMGIGFEIRREQTDLADDCAEEIELLRDSMPLARIRYQADGPVRGLFDASRVREALANLVVNAHKYGTADCTIDVELRTRGDDAQLAVRNPGAPIPPETLERLFEPLKRGGVAACDQAERASLGLGLFIVSEIAKAHGGSIQADSRDGSTTFHLQLPRA</sequence>
<evidence type="ECO:0000256" key="10">
    <source>
        <dbReference type="SAM" id="MobiDB-lite"/>
    </source>
</evidence>
<evidence type="ECO:0000256" key="1">
    <source>
        <dbReference type="ARBA" id="ARBA00000085"/>
    </source>
</evidence>
<comment type="subcellular location">
    <subcellularLocation>
        <location evidence="2">Membrane</location>
    </subcellularLocation>
</comment>
<dbReference type="InterPro" id="IPR050428">
    <property type="entry name" value="TCS_sensor_his_kinase"/>
</dbReference>
<dbReference type="SUPFAM" id="SSF47384">
    <property type="entry name" value="Homodimeric domain of signal transducing histidine kinase"/>
    <property type="match status" value="1"/>
</dbReference>
<dbReference type="EC" id="2.7.13.3" evidence="3"/>
<feature type="region of interest" description="Disordered" evidence="10">
    <location>
        <begin position="56"/>
        <end position="80"/>
    </location>
</feature>
<dbReference type="PANTHER" id="PTHR45436:SF5">
    <property type="entry name" value="SENSOR HISTIDINE KINASE TRCS"/>
    <property type="match status" value="1"/>
</dbReference>
<protein>
    <recommendedName>
        <fullName evidence="3">histidine kinase</fullName>
        <ecNumber evidence="3">2.7.13.3</ecNumber>
    </recommendedName>
</protein>
<evidence type="ECO:0000256" key="7">
    <source>
        <dbReference type="ARBA" id="ARBA00022777"/>
    </source>
</evidence>
<dbReference type="InterPro" id="IPR036890">
    <property type="entry name" value="HATPase_C_sf"/>
</dbReference>
<dbReference type="EMBL" id="JARXRN010000021">
    <property type="protein sequence ID" value="MDH5830189.1"/>
    <property type="molecule type" value="Genomic_DNA"/>
</dbReference>
<proteinExistence type="predicted"/>
<dbReference type="CDD" id="cd00082">
    <property type="entry name" value="HisKA"/>
    <property type="match status" value="1"/>
</dbReference>
<dbReference type="SMART" id="SM00387">
    <property type="entry name" value="HATPase_c"/>
    <property type="match status" value="1"/>
</dbReference>
<dbReference type="InterPro" id="IPR036097">
    <property type="entry name" value="HisK_dim/P_sf"/>
</dbReference>
<dbReference type="Pfam" id="PF02518">
    <property type="entry name" value="HATPase_c"/>
    <property type="match status" value="1"/>
</dbReference>
<evidence type="ECO:0000256" key="5">
    <source>
        <dbReference type="ARBA" id="ARBA00022679"/>
    </source>
</evidence>
<evidence type="ECO:0000313" key="12">
    <source>
        <dbReference type="EMBL" id="MDH5830189.1"/>
    </source>
</evidence>
<keyword evidence="5" id="KW-0808">Transferase</keyword>
<name>A0ABT6JHT5_9GAMM</name>
<gene>
    <name evidence="12" type="ORF">QFW80_06615</name>
</gene>
<dbReference type="InterPro" id="IPR005467">
    <property type="entry name" value="His_kinase_dom"/>
</dbReference>
<dbReference type="Gene3D" id="1.10.287.130">
    <property type="match status" value="1"/>
</dbReference>
<dbReference type="PRINTS" id="PR00344">
    <property type="entry name" value="BCTRLSENSOR"/>
</dbReference>